<proteinExistence type="predicted"/>
<accession>A0ABW1WJM4</accession>
<dbReference type="Proteomes" id="UP001596267">
    <property type="component" value="Unassembled WGS sequence"/>
</dbReference>
<name>A0ABW1WJM4_9BACL</name>
<dbReference type="InterPro" id="IPR010144">
    <property type="entry name" value="CRISPR-assoc_prot_Csd1-typ"/>
</dbReference>
<gene>
    <name evidence="1" type="primary">cas8c</name>
    <name evidence="1" type="ORF">ACFP7A_13205</name>
</gene>
<keyword evidence="2" id="KW-1185">Reference proteome</keyword>
<comment type="caution">
    <text evidence="1">The sequence shown here is derived from an EMBL/GenBank/DDBJ whole genome shotgun (WGS) entry which is preliminary data.</text>
</comment>
<dbReference type="CDD" id="cd09757">
    <property type="entry name" value="Cas8c_I-C"/>
    <property type="match status" value="1"/>
</dbReference>
<dbReference type="NCBIfam" id="TIGR01863">
    <property type="entry name" value="cas_Csd1"/>
    <property type="match status" value="1"/>
</dbReference>
<protein>
    <submittedName>
        <fullName evidence="1">Type I-C CRISPR-associated protein Cas8c/Csd1</fullName>
    </submittedName>
</protein>
<reference evidence="2" key="1">
    <citation type="journal article" date="2019" name="Int. J. Syst. Evol. Microbiol.">
        <title>The Global Catalogue of Microorganisms (GCM) 10K type strain sequencing project: providing services to taxonomists for standard genome sequencing and annotation.</title>
        <authorList>
            <consortium name="The Broad Institute Genomics Platform"/>
            <consortium name="The Broad Institute Genome Sequencing Center for Infectious Disease"/>
            <person name="Wu L."/>
            <person name="Ma J."/>
        </authorList>
    </citation>
    <scope>NUCLEOTIDE SEQUENCE [LARGE SCALE GENOMIC DNA]</scope>
    <source>
        <strain evidence="2">CCUG 42001</strain>
    </source>
</reference>
<evidence type="ECO:0000313" key="2">
    <source>
        <dbReference type="Proteomes" id="UP001596267"/>
    </source>
</evidence>
<dbReference type="EMBL" id="JBHSTQ010000017">
    <property type="protein sequence ID" value="MFC6387558.1"/>
    <property type="molecule type" value="Genomic_DNA"/>
</dbReference>
<dbReference type="Pfam" id="PF09709">
    <property type="entry name" value="Cas_Csd1"/>
    <property type="match status" value="1"/>
</dbReference>
<dbReference type="RefSeq" id="WP_253052786.1">
    <property type="nucleotide sequence ID" value="NZ_JAMXWN010000002.1"/>
</dbReference>
<organism evidence="1 2">
    <name type="scientific">Sporolactobacillus kofuensis</name>
    <dbReference type="NCBI Taxonomy" id="269672"/>
    <lineage>
        <taxon>Bacteria</taxon>
        <taxon>Bacillati</taxon>
        <taxon>Bacillota</taxon>
        <taxon>Bacilli</taxon>
        <taxon>Bacillales</taxon>
        <taxon>Sporolactobacillaceae</taxon>
        <taxon>Sporolactobacillus</taxon>
    </lineage>
</organism>
<evidence type="ECO:0000313" key="1">
    <source>
        <dbReference type="EMBL" id="MFC6387558.1"/>
    </source>
</evidence>
<sequence>MSCFLNLYETYEANQHVVGREEVRNGKSYTLLPISHTTQTAHIEVTVTKDGNFHTAELITNKNERETVIPCTEASASRAGSVIAPYPLHDKLSYVAGDYVTFGGKVKDDKDQPFTHYIEQLRQWAEYSFTCPQINSIYLYLKKGQLISDLVSERILWLDEQGKLIDKWNDQYKSVCEGKKPEIFTIASGGQYSAFIRFNVYAHDADSPITPKVWANPDIYNSFINFYNQQLGKKDICYVTGSLLPFTEKHANKIRNSGDKAKLISANDTNGFTFRGLFETSHEAANISYDVSQKAHNALKWLIRRQGKIIDNRVFLVWAVSGDTLPNPEDDFFDLAQLTNDQNPEVDQSAFTDQAFAEQFRRAITGYQNDLTHVSEVNILILDSATTGRMAILYYRNMQKDVYLNSLKEWHAQCIWKHRYMRKKDRQVVNFYGAPSTLDIAYAAYGPNANEKVIKEIMERMLPCVVDRRHIPKDIITSVINRAIRPLVKDQWEWEKTLSIACALINRQEFERKKGFTVALNEQIDDRSYLFGRLLAIADVLEHRALKSEDWRMSNAMRYMNDFAKHPERTWKIIQANLVPYQAKLGRGGWYLTQLIDQVASMFQIEDFNDRPLTGKFLLGFYSQRNQLYPNRFEEPAVAQLEK</sequence>